<feature type="transmembrane region" description="Helical" evidence="5">
    <location>
        <begin position="265"/>
        <end position="285"/>
    </location>
</feature>
<feature type="transmembrane region" description="Helical" evidence="5">
    <location>
        <begin position="147"/>
        <end position="168"/>
    </location>
</feature>
<feature type="transmembrane region" description="Helical" evidence="5">
    <location>
        <begin position="210"/>
        <end position="229"/>
    </location>
</feature>
<dbReference type="SUPFAM" id="SSF103481">
    <property type="entry name" value="Multidrug resistance efflux transporter EmrE"/>
    <property type="match status" value="2"/>
</dbReference>
<evidence type="ECO:0000313" key="8">
    <source>
        <dbReference type="Proteomes" id="UP000198145"/>
    </source>
</evidence>
<dbReference type="Pfam" id="PF00892">
    <property type="entry name" value="EamA"/>
    <property type="match status" value="2"/>
</dbReference>
<dbReference type="PANTHER" id="PTHR32322:SF9">
    <property type="entry name" value="AMINO-ACID METABOLITE EFFLUX PUMP-RELATED"/>
    <property type="match status" value="1"/>
</dbReference>
<dbReference type="PANTHER" id="PTHR32322">
    <property type="entry name" value="INNER MEMBRANE TRANSPORTER"/>
    <property type="match status" value="1"/>
</dbReference>
<gene>
    <name evidence="7" type="ORF">CEG18_08590</name>
</gene>
<keyword evidence="3 5" id="KW-1133">Transmembrane helix</keyword>
<reference evidence="7 8" key="1">
    <citation type="submission" date="2017-06" db="EMBL/GenBank/DDBJ databases">
        <title>Draft genome of Pseudomonas nitroreducens DF05.</title>
        <authorList>
            <person name="Iyer R."/>
        </authorList>
    </citation>
    <scope>NUCLEOTIDE SEQUENCE [LARGE SCALE GENOMIC DNA]</scope>
    <source>
        <strain evidence="7 8">DF05</strain>
    </source>
</reference>
<organism evidence="7 8">
    <name type="scientific">Pseudomonas nitroreducens</name>
    <dbReference type="NCBI Taxonomy" id="46680"/>
    <lineage>
        <taxon>Bacteria</taxon>
        <taxon>Pseudomonadati</taxon>
        <taxon>Pseudomonadota</taxon>
        <taxon>Gammaproteobacteria</taxon>
        <taxon>Pseudomonadales</taxon>
        <taxon>Pseudomonadaceae</taxon>
        <taxon>Pseudomonas</taxon>
    </lineage>
</organism>
<feature type="domain" description="EamA" evidence="6">
    <location>
        <begin position="150"/>
        <end position="282"/>
    </location>
</feature>
<feature type="transmembrane region" description="Helical" evidence="5">
    <location>
        <begin position="30"/>
        <end position="51"/>
    </location>
</feature>
<feature type="transmembrane region" description="Helical" evidence="5">
    <location>
        <begin position="7"/>
        <end position="24"/>
    </location>
</feature>
<dbReference type="RefSeq" id="WP_088417122.1">
    <property type="nucleotide sequence ID" value="NZ_NJBA01000003.1"/>
</dbReference>
<keyword evidence="4 5" id="KW-0472">Membrane</keyword>
<evidence type="ECO:0000259" key="6">
    <source>
        <dbReference type="Pfam" id="PF00892"/>
    </source>
</evidence>
<dbReference type="eggNOG" id="COG0697">
    <property type="taxonomic scope" value="Bacteria"/>
</dbReference>
<feature type="transmembrane region" description="Helical" evidence="5">
    <location>
        <begin position="119"/>
        <end position="141"/>
    </location>
</feature>
<dbReference type="AlphaFoldDB" id="A0A246F9D9"/>
<dbReference type="InterPro" id="IPR050638">
    <property type="entry name" value="AA-Vitamin_Transporters"/>
</dbReference>
<accession>A0A246F9D9</accession>
<dbReference type="InterPro" id="IPR000620">
    <property type="entry name" value="EamA_dom"/>
</dbReference>
<dbReference type="InterPro" id="IPR037185">
    <property type="entry name" value="EmrE-like"/>
</dbReference>
<dbReference type="GO" id="GO:0016020">
    <property type="term" value="C:membrane"/>
    <property type="evidence" value="ECO:0007669"/>
    <property type="project" value="UniProtKB-SubCell"/>
</dbReference>
<feature type="domain" description="EamA" evidence="6">
    <location>
        <begin position="10"/>
        <end position="136"/>
    </location>
</feature>
<evidence type="ECO:0000256" key="2">
    <source>
        <dbReference type="ARBA" id="ARBA00022692"/>
    </source>
</evidence>
<dbReference type="EMBL" id="NJBA01000003">
    <property type="protein sequence ID" value="OWP50923.1"/>
    <property type="molecule type" value="Genomic_DNA"/>
</dbReference>
<feature type="transmembrane region" description="Helical" evidence="5">
    <location>
        <begin position="91"/>
        <end position="112"/>
    </location>
</feature>
<dbReference type="STRING" id="46680.GCA_000807755_00513"/>
<dbReference type="Proteomes" id="UP000198145">
    <property type="component" value="Unassembled WGS sequence"/>
</dbReference>
<comment type="caution">
    <text evidence="7">The sequence shown here is derived from an EMBL/GenBank/DDBJ whole genome shotgun (WGS) entry which is preliminary data.</text>
</comment>
<name>A0A246F9D9_PSENT</name>
<feature type="transmembrane region" description="Helical" evidence="5">
    <location>
        <begin position="63"/>
        <end position="85"/>
    </location>
</feature>
<proteinExistence type="predicted"/>
<keyword evidence="2 5" id="KW-0812">Transmembrane</keyword>
<comment type="subcellular location">
    <subcellularLocation>
        <location evidence="1">Membrane</location>
        <topology evidence="1">Multi-pass membrane protein</topology>
    </subcellularLocation>
</comment>
<feature type="transmembrane region" description="Helical" evidence="5">
    <location>
        <begin position="241"/>
        <end position="259"/>
    </location>
</feature>
<evidence type="ECO:0000313" key="7">
    <source>
        <dbReference type="EMBL" id="OWP50923.1"/>
    </source>
</evidence>
<evidence type="ECO:0000256" key="1">
    <source>
        <dbReference type="ARBA" id="ARBA00004141"/>
    </source>
</evidence>
<protein>
    <submittedName>
        <fullName evidence="7">EamA family transporter</fullName>
    </submittedName>
</protein>
<feature type="transmembrane region" description="Helical" evidence="5">
    <location>
        <begin position="180"/>
        <end position="198"/>
    </location>
</feature>
<evidence type="ECO:0000256" key="4">
    <source>
        <dbReference type="ARBA" id="ARBA00023136"/>
    </source>
</evidence>
<evidence type="ECO:0000256" key="5">
    <source>
        <dbReference type="SAM" id="Phobius"/>
    </source>
</evidence>
<evidence type="ECO:0000256" key="3">
    <source>
        <dbReference type="ARBA" id="ARBA00022989"/>
    </source>
</evidence>
<sequence>MQPRDLAAYLFLAIGWGLSFLVLLKAIAGFGWVGAVSFRALIASFTLFAVARLSGRRLNFDGLWKPLCVVGATTVAGQLIGMTYATPRIGTAMAAIFVAGIPLFSMLIGRLWGLERMTWSGLGGLLLGFCGMVLLVGFPAVPITHEFILGCAASVFGAICAAFGSNYASLKLRTAGPWEVTCGAFLIGGLLTLPLLIWVPVPGTPQPIDFLFLLLCGCVLSAVNYVVYFQLVARIGATKTISVEFVVTVVAVLVGALVLGESLSLMQGVGALIILIGCALVLGLVPGTRVRAVS</sequence>